<keyword evidence="2" id="KW-0472">Membrane</keyword>
<name>A0ABQ1H091_9BACL</name>
<evidence type="ECO:0000256" key="2">
    <source>
        <dbReference type="SAM" id="Phobius"/>
    </source>
</evidence>
<feature type="region of interest" description="Disordered" evidence="1">
    <location>
        <begin position="46"/>
        <end position="79"/>
    </location>
</feature>
<comment type="caution">
    <text evidence="3">The sequence shown here is derived from an EMBL/GenBank/DDBJ whole genome shotgun (WGS) entry which is preliminary data.</text>
</comment>
<dbReference type="Proteomes" id="UP000617979">
    <property type="component" value="Unassembled WGS sequence"/>
</dbReference>
<evidence type="ECO:0000256" key="1">
    <source>
        <dbReference type="SAM" id="MobiDB-lite"/>
    </source>
</evidence>
<protein>
    <submittedName>
        <fullName evidence="3">Uncharacterized protein</fullName>
    </submittedName>
</protein>
<evidence type="ECO:0000313" key="3">
    <source>
        <dbReference type="EMBL" id="GGA54280.1"/>
    </source>
</evidence>
<feature type="transmembrane region" description="Helical" evidence="2">
    <location>
        <begin position="6"/>
        <end position="28"/>
    </location>
</feature>
<accession>A0ABQ1H091</accession>
<keyword evidence="4" id="KW-1185">Reference proteome</keyword>
<organism evidence="3 4">
    <name type="scientific">Kroppenstedtia guangzhouensis</name>
    <dbReference type="NCBI Taxonomy" id="1274356"/>
    <lineage>
        <taxon>Bacteria</taxon>
        <taxon>Bacillati</taxon>
        <taxon>Bacillota</taxon>
        <taxon>Bacilli</taxon>
        <taxon>Bacillales</taxon>
        <taxon>Thermoactinomycetaceae</taxon>
        <taxon>Kroppenstedtia</taxon>
    </lineage>
</organism>
<keyword evidence="2" id="KW-1133">Transmembrane helix</keyword>
<gene>
    <name evidence="3" type="ORF">GCM10007416_29360</name>
</gene>
<evidence type="ECO:0000313" key="4">
    <source>
        <dbReference type="Proteomes" id="UP000617979"/>
    </source>
</evidence>
<dbReference type="RefSeq" id="WP_188433267.1">
    <property type="nucleotide sequence ID" value="NZ_BMEX01000015.1"/>
</dbReference>
<sequence length="79" mass="9272">MSEWEPQWVVALFFALGILFSVSGALWIEKQVENIRIRRRRNSLTAVEGNQKNSCPKKRKKSSLSERSPQKWTPEQDRL</sequence>
<keyword evidence="2" id="KW-0812">Transmembrane</keyword>
<proteinExistence type="predicted"/>
<reference evidence="4" key="1">
    <citation type="journal article" date="2019" name="Int. J. Syst. Evol. Microbiol.">
        <title>The Global Catalogue of Microorganisms (GCM) 10K type strain sequencing project: providing services to taxonomists for standard genome sequencing and annotation.</title>
        <authorList>
            <consortium name="The Broad Institute Genomics Platform"/>
            <consortium name="The Broad Institute Genome Sequencing Center for Infectious Disease"/>
            <person name="Wu L."/>
            <person name="Ma J."/>
        </authorList>
    </citation>
    <scope>NUCLEOTIDE SEQUENCE [LARGE SCALE GENOMIC DNA]</scope>
    <source>
        <strain evidence="4">CGMCC 1.12404</strain>
    </source>
</reference>
<dbReference type="EMBL" id="BMEX01000015">
    <property type="protein sequence ID" value="GGA54280.1"/>
    <property type="molecule type" value="Genomic_DNA"/>
</dbReference>